<sequence>MAPPAKLAQCERCETSVFLVGDQLPEDWIRVNHPARGSTAYCPDCQHAAPKARTSGARAIATQPAGPAPSRHRGCRIGHEVALGIAAIQIRAGANPPPGRDEVVQFLLDPAALHELIVELGAIRAALVGQPS</sequence>
<proteinExistence type="predicted"/>
<dbReference type="RefSeq" id="WP_126717973.1">
    <property type="nucleotide sequence ID" value="NZ_RWJF01000001.1"/>
</dbReference>
<name>A0A429V876_9SPHN</name>
<dbReference type="EMBL" id="RWJF01000001">
    <property type="protein sequence ID" value="RST30138.1"/>
    <property type="molecule type" value="Genomic_DNA"/>
</dbReference>
<accession>A0A429V876</accession>
<keyword evidence="2" id="KW-1185">Reference proteome</keyword>
<reference evidence="1 2" key="1">
    <citation type="submission" date="2018-12" db="EMBL/GenBank/DDBJ databases">
        <title>Sphingomonas sp. HMF7854 Genome sequencing and assembly.</title>
        <authorList>
            <person name="Cha I."/>
            <person name="Kang H."/>
            <person name="Kim H."/>
            <person name="Kang J."/>
            <person name="Joh K."/>
        </authorList>
    </citation>
    <scope>NUCLEOTIDE SEQUENCE [LARGE SCALE GENOMIC DNA]</scope>
    <source>
        <strain evidence="1 2">HMF7854</strain>
    </source>
</reference>
<comment type="caution">
    <text evidence="1">The sequence shown here is derived from an EMBL/GenBank/DDBJ whole genome shotgun (WGS) entry which is preliminary data.</text>
</comment>
<dbReference type="AlphaFoldDB" id="A0A429V876"/>
<evidence type="ECO:0000313" key="1">
    <source>
        <dbReference type="EMBL" id="RST30138.1"/>
    </source>
</evidence>
<organism evidence="1 2">
    <name type="scientific">Sphingomonas ginkgonis</name>
    <dbReference type="NCBI Taxonomy" id="2315330"/>
    <lineage>
        <taxon>Bacteria</taxon>
        <taxon>Pseudomonadati</taxon>
        <taxon>Pseudomonadota</taxon>
        <taxon>Alphaproteobacteria</taxon>
        <taxon>Sphingomonadales</taxon>
        <taxon>Sphingomonadaceae</taxon>
        <taxon>Sphingomonas</taxon>
    </lineage>
</organism>
<protein>
    <submittedName>
        <fullName evidence="1">Uncharacterized protein</fullName>
    </submittedName>
</protein>
<gene>
    <name evidence="1" type="ORF">HMF7854_04335</name>
</gene>
<evidence type="ECO:0000313" key="2">
    <source>
        <dbReference type="Proteomes" id="UP000274661"/>
    </source>
</evidence>
<dbReference type="Proteomes" id="UP000274661">
    <property type="component" value="Unassembled WGS sequence"/>
</dbReference>